<dbReference type="eggNOG" id="KOG0297">
    <property type="taxonomic scope" value="Eukaryota"/>
</dbReference>
<evidence type="ECO:0000259" key="10">
    <source>
        <dbReference type="PROSITE" id="PS50144"/>
    </source>
</evidence>
<keyword evidence="13" id="KW-1185">Reference proteome</keyword>
<keyword evidence="2" id="KW-0963">Cytoplasm</keyword>
<feature type="domain" description="MATH" evidence="10">
    <location>
        <begin position="370"/>
        <end position="423"/>
    </location>
</feature>
<evidence type="ECO:0000256" key="3">
    <source>
        <dbReference type="ARBA" id="ARBA00022723"/>
    </source>
</evidence>
<keyword evidence="9" id="KW-1133">Transmembrane helix</keyword>
<comment type="subcellular location">
    <subcellularLocation>
        <location evidence="1">Cytoplasm</location>
    </subcellularLocation>
</comment>
<dbReference type="InterPro" id="IPR008974">
    <property type="entry name" value="TRAF-like"/>
</dbReference>
<evidence type="ECO:0000313" key="13">
    <source>
        <dbReference type="Proteomes" id="UP000014500"/>
    </source>
</evidence>
<dbReference type="HOGENOM" id="CLU_037167_0_0_1"/>
<evidence type="ECO:0000256" key="6">
    <source>
        <dbReference type="ARBA" id="ARBA00022833"/>
    </source>
</evidence>
<reference evidence="13" key="1">
    <citation type="submission" date="2011-05" db="EMBL/GenBank/DDBJ databases">
        <authorList>
            <person name="Richards S.R."/>
            <person name="Qu J."/>
            <person name="Jiang H."/>
            <person name="Jhangiani S.N."/>
            <person name="Agravi P."/>
            <person name="Goodspeed R."/>
            <person name="Gross S."/>
            <person name="Mandapat C."/>
            <person name="Jackson L."/>
            <person name="Mathew T."/>
            <person name="Pu L."/>
            <person name="Thornton R."/>
            <person name="Saada N."/>
            <person name="Wilczek-Boney K.B."/>
            <person name="Lee S."/>
            <person name="Kovar C."/>
            <person name="Wu Y."/>
            <person name="Scherer S.E."/>
            <person name="Worley K.C."/>
            <person name="Muzny D.M."/>
            <person name="Gibbs R."/>
        </authorList>
    </citation>
    <scope>NUCLEOTIDE SEQUENCE</scope>
    <source>
        <strain evidence="13">Brora</strain>
    </source>
</reference>
<organism evidence="12 13">
    <name type="scientific">Strigamia maritima</name>
    <name type="common">European centipede</name>
    <name type="synonym">Geophilus maritimus</name>
    <dbReference type="NCBI Taxonomy" id="126957"/>
    <lineage>
        <taxon>Eukaryota</taxon>
        <taxon>Metazoa</taxon>
        <taxon>Ecdysozoa</taxon>
        <taxon>Arthropoda</taxon>
        <taxon>Myriapoda</taxon>
        <taxon>Chilopoda</taxon>
        <taxon>Pleurostigmophora</taxon>
        <taxon>Geophilomorpha</taxon>
        <taxon>Linotaeniidae</taxon>
        <taxon>Strigamia</taxon>
    </lineage>
</organism>
<feature type="zinc finger region" description="TRAF-type" evidence="7">
    <location>
        <begin position="111"/>
        <end position="156"/>
    </location>
</feature>
<evidence type="ECO:0000256" key="5">
    <source>
        <dbReference type="ARBA" id="ARBA00022771"/>
    </source>
</evidence>
<reference evidence="12" key="2">
    <citation type="submission" date="2015-02" db="UniProtKB">
        <authorList>
            <consortium name="EnsemblMetazoa"/>
        </authorList>
    </citation>
    <scope>IDENTIFICATION</scope>
</reference>
<keyword evidence="5 7" id="KW-0863">Zinc-finger</keyword>
<keyword evidence="8" id="KW-0175">Coiled coil</keyword>
<evidence type="ECO:0000256" key="2">
    <source>
        <dbReference type="ARBA" id="ARBA00022490"/>
    </source>
</evidence>
<dbReference type="STRING" id="126957.T1IZU7"/>
<keyword evidence="3 7" id="KW-0479">Metal-binding</keyword>
<dbReference type="AlphaFoldDB" id="T1IZU7"/>
<feature type="coiled-coil region" evidence="8">
    <location>
        <begin position="235"/>
        <end position="305"/>
    </location>
</feature>
<dbReference type="PANTHER" id="PTHR10131:SF94">
    <property type="entry name" value="TNF RECEPTOR-ASSOCIATED FACTOR 4"/>
    <property type="match status" value="1"/>
</dbReference>
<dbReference type="GO" id="GO:0005737">
    <property type="term" value="C:cytoplasm"/>
    <property type="evidence" value="ECO:0007669"/>
    <property type="project" value="UniProtKB-SubCell"/>
</dbReference>
<dbReference type="SUPFAM" id="SSF49599">
    <property type="entry name" value="TRAF domain-like"/>
    <property type="match status" value="2"/>
</dbReference>
<dbReference type="PROSITE" id="PS50145">
    <property type="entry name" value="ZF_TRAF"/>
    <property type="match status" value="1"/>
</dbReference>
<dbReference type="PhylomeDB" id="T1IZU7"/>
<dbReference type="EMBL" id="JH431724">
    <property type="status" value="NOT_ANNOTATED_CDS"/>
    <property type="molecule type" value="Genomic_DNA"/>
</dbReference>
<dbReference type="InterPro" id="IPR001293">
    <property type="entry name" value="Znf_TRAF"/>
</dbReference>
<dbReference type="EnsemblMetazoa" id="SMAR006783-RA">
    <property type="protein sequence ID" value="SMAR006783-PA"/>
    <property type="gene ID" value="SMAR006783"/>
</dbReference>
<evidence type="ECO:0000256" key="8">
    <source>
        <dbReference type="SAM" id="Coils"/>
    </source>
</evidence>
<feature type="transmembrane region" description="Helical" evidence="9">
    <location>
        <begin position="20"/>
        <end position="39"/>
    </location>
</feature>
<evidence type="ECO:0000256" key="9">
    <source>
        <dbReference type="SAM" id="Phobius"/>
    </source>
</evidence>
<sequence>MCKKHFPSRTGRYISFIRTLLFSVVRIGLCYTISCRSFFSLDSYEMDSIAVNCFNCGTENNILKKQLCGDICCRCCGQFVFKQFIEKIGEDSHSEFCSYCKCTVEVDKIKTHSDVCDMYPINCNFCNGKFIRRTMNIHVQECACNLHRCKYYPIGCQFKGSQSDVESHENGTCNFHVGLMMNLLLNLQIEQSSNASMIACSFKELVSIKDDNNRRKSSTTFQCQHGVNLQPNQFCIKIKEEQDKLKETVKRQEMEINACKQQISDLEIKLNRLLAQNTHMEQNDVQEAKKMQKSLELQAEMLIQQPADQFKLQQDHENTLIATSMITNQQSIDYKAVDVDKKWLIENFDWTKNQTEFKDTQMELNFNVSSIPFNWKFKKFAQIQANAKSGKQITIYSESFYSHECGYRMRLRLDPNGGDCNTQ</sequence>
<dbReference type="PANTHER" id="PTHR10131">
    <property type="entry name" value="TNF RECEPTOR ASSOCIATED FACTOR"/>
    <property type="match status" value="1"/>
</dbReference>
<dbReference type="GO" id="GO:0008270">
    <property type="term" value="F:zinc ion binding"/>
    <property type="evidence" value="ECO:0007669"/>
    <property type="project" value="UniProtKB-KW"/>
</dbReference>
<dbReference type="InterPro" id="IPR002083">
    <property type="entry name" value="MATH/TRAF_dom"/>
</dbReference>
<keyword evidence="9" id="KW-0812">Transmembrane</keyword>
<evidence type="ECO:0000313" key="12">
    <source>
        <dbReference type="EnsemblMetazoa" id="SMAR006783-PA"/>
    </source>
</evidence>
<keyword evidence="4" id="KW-0677">Repeat</keyword>
<keyword evidence="6 7" id="KW-0862">Zinc</keyword>
<keyword evidence="9" id="KW-0472">Membrane</keyword>
<evidence type="ECO:0000256" key="1">
    <source>
        <dbReference type="ARBA" id="ARBA00004496"/>
    </source>
</evidence>
<dbReference type="Proteomes" id="UP000014500">
    <property type="component" value="Unassembled WGS sequence"/>
</dbReference>
<accession>T1IZU7</accession>
<name>T1IZU7_STRMM</name>
<evidence type="ECO:0000259" key="11">
    <source>
        <dbReference type="PROSITE" id="PS50145"/>
    </source>
</evidence>
<dbReference type="Gene3D" id="2.60.210.10">
    <property type="entry name" value="Apoptosis, Tumor Necrosis Factor Receptor Associated Protein 2, Chain A"/>
    <property type="match status" value="1"/>
</dbReference>
<dbReference type="GO" id="GO:0043122">
    <property type="term" value="P:regulation of canonical NF-kappaB signal transduction"/>
    <property type="evidence" value="ECO:0007669"/>
    <property type="project" value="TreeGrafter"/>
</dbReference>
<evidence type="ECO:0000256" key="7">
    <source>
        <dbReference type="PROSITE-ProRule" id="PRU00207"/>
    </source>
</evidence>
<dbReference type="PROSITE" id="PS50144">
    <property type="entry name" value="MATH"/>
    <property type="match status" value="1"/>
</dbReference>
<feature type="domain" description="TRAF-type" evidence="11">
    <location>
        <begin position="111"/>
        <end position="156"/>
    </location>
</feature>
<dbReference type="Gene3D" id="3.30.40.10">
    <property type="entry name" value="Zinc/RING finger domain, C3HC4 (zinc finger)"/>
    <property type="match status" value="1"/>
</dbReference>
<dbReference type="InterPro" id="IPR013083">
    <property type="entry name" value="Znf_RING/FYVE/PHD"/>
</dbReference>
<evidence type="ECO:0000256" key="4">
    <source>
        <dbReference type="ARBA" id="ARBA00022737"/>
    </source>
</evidence>
<protein>
    <recommendedName>
        <fullName evidence="14">TRAF-type domain-containing protein</fullName>
    </recommendedName>
</protein>
<proteinExistence type="predicted"/>
<evidence type="ECO:0008006" key="14">
    <source>
        <dbReference type="Google" id="ProtNLM"/>
    </source>
</evidence>